<gene>
    <name evidence="1" type="ORF">H7965_18020</name>
</gene>
<dbReference type="AlphaFoldDB" id="A0A9X0R0D9"/>
<sequence length="84" mass="9838">MGKRVIAARHPDARRESFFFLGYRNDPLRSPPRWTRDRYRARWLDPDEAEVEVALLALQCFSHRIISEPLDAAPADPPQRRPGR</sequence>
<dbReference type="Proteomes" id="UP000600101">
    <property type="component" value="Unassembled WGS sequence"/>
</dbReference>
<accession>A0A9X0R0D9</accession>
<reference evidence="1" key="1">
    <citation type="submission" date="2020-08" db="EMBL/GenBank/DDBJ databases">
        <authorList>
            <person name="Hu Y."/>
            <person name="Nguyen S.V."/>
            <person name="Li F."/>
            <person name="Fanning S."/>
        </authorList>
    </citation>
    <scope>NUCLEOTIDE SEQUENCE</scope>
    <source>
        <strain evidence="1">SYSU D8009</strain>
    </source>
</reference>
<comment type="caution">
    <text evidence="1">The sequence shown here is derived from an EMBL/GenBank/DDBJ whole genome shotgun (WGS) entry which is preliminary data.</text>
</comment>
<protein>
    <submittedName>
        <fullName evidence="1">Uncharacterized protein</fullName>
    </submittedName>
</protein>
<name>A0A9X0R0D9_9PROT</name>
<organism evidence="1 2">
    <name type="scientific">Siccirubricoccus deserti</name>
    <dbReference type="NCBI Taxonomy" id="2013562"/>
    <lineage>
        <taxon>Bacteria</taxon>
        <taxon>Pseudomonadati</taxon>
        <taxon>Pseudomonadota</taxon>
        <taxon>Alphaproteobacteria</taxon>
        <taxon>Acetobacterales</taxon>
        <taxon>Roseomonadaceae</taxon>
        <taxon>Siccirubricoccus</taxon>
    </lineage>
</organism>
<proteinExistence type="predicted"/>
<evidence type="ECO:0000313" key="1">
    <source>
        <dbReference type="EMBL" id="MBC4017209.1"/>
    </source>
</evidence>
<dbReference type="EMBL" id="JACOMF010000025">
    <property type="protein sequence ID" value="MBC4017209.1"/>
    <property type="molecule type" value="Genomic_DNA"/>
</dbReference>
<evidence type="ECO:0000313" key="2">
    <source>
        <dbReference type="Proteomes" id="UP000600101"/>
    </source>
</evidence>
<keyword evidence="2" id="KW-1185">Reference proteome</keyword>
<dbReference type="RefSeq" id="WP_186771975.1">
    <property type="nucleotide sequence ID" value="NZ_JACOMF010000025.1"/>
</dbReference>